<evidence type="ECO:0000256" key="3">
    <source>
        <dbReference type="ARBA" id="ARBA00022801"/>
    </source>
</evidence>
<proteinExistence type="inferred from homology"/>
<feature type="chain" id="PRO_5010717350" evidence="7">
    <location>
        <begin position="23"/>
        <end position="254"/>
    </location>
</feature>
<evidence type="ECO:0000256" key="2">
    <source>
        <dbReference type="ARBA" id="ARBA00022670"/>
    </source>
</evidence>
<dbReference type="PROSITE" id="PS00134">
    <property type="entry name" value="TRYPSIN_HIS"/>
    <property type="match status" value="1"/>
</dbReference>
<evidence type="ECO:0000256" key="4">
    <source>
        <dbReference type="ARBA" id="ARBA00022825"/>
    </source>
</evidence>
<dbReference type="OrthoDB" id="10059102at2759"/>
<evidence type="ECO:0000313" key="9">
    <source>
        <dbReference type="Proteomes" id="UP000192223"/>
    </source>
</evidence>
<keyword evidence="5" id="KW-1015">Disulfide bond</keyword>
<dbReference type="FunFam" id="2.40.10.10:FF:000166">
    <property type="entry name" value="Trypsin"/>
    <property type="match status" value="1"/>
</dbReference>
<dbReference type="GO" id="GO:0006508">
    <property type="term" value="P:proteolysis"/>
    <property type="evidence" value="ECO:0007669"/>
    <property type="project" value="UniProtKB-KW"/>
</dbReference>
<organism evidence="9 10">
    <name type="scientific">Agrilus planipennis</name>
    <name type="common">Emerald ash borer</name>
    <name type="synonym">Agrilus marcopoli</name>
    <dbReference type="NCBI Taxonomy" id="224129"/>
    <lineage>
        <taxon>Eukaryota</taxon>
        <taxon>Metazoa</taxon>
        <taxon>Ecdysozoa</taxon>
        <taxon>Arthropoda</taxon>
        <taxon>Hexapoda</taxon>
        <taxon>Insecta</taxon>
        <taxon>Pterygota</taxon>
        <taxon>Neoptera</taxon>
        <taxon>Endopterygota</taxon>
        <taxon>Coleoptera</taxon>
        <taxon>Polyphaga</taxon>
        <taxon>Elateriformia</taxon>
        <taxon>Buprestoidea</taxon>
        <taxon>Buprestidae</taxon>
        <taxon>Agrilinae</taxon>
        <taxon>Agrilus</taxon>
    </lineage>
</organism>
<dbReference type="InterPro" id="IPR033116">
    <property type="entry name" value="TRYPSIN_SER"/>
</dbReference>
<dbReference type="GeneID" id="108736266"/>
<dbReference type="SUPFAM" id="SSF50494">
    <property type="entry name" value="Trypsin-like serine proteases"/>
    <property type="match status" value="1"/>
</dbReference>
<gene>
    <name evidence="10" type="primary">LOC108736266</name>
</gene>
<reference evidence="10" key="1">
    <citation type="submission" date="2025-08" db="UniProtKB">
        <authorList>
            <consortium name="RefSeq"/>
        </authorList>
    </citation>
    <scope>IDENTIFICATION</scope>
    <source>
        <tissue evidence="10">Entire body</tissue>
    </source>
</reference>
<feature type="domain" description="Peptidase S1" evidence="8">
    <location>
        <begin position="39"/>
        <end position="253"/>
    </location>
</feature>
<evidence type="ECO:0000313" key="10">
    <source>
        <dbReference type="RefSeq" id="XP_018324125.1"/>
    </source>
</evidence>
<keyword evidence="2 6" id="KW-0645">Protease</keyword>
<evidence type="ECO:0000256" key="7">
    <source>
        <dbReference type="SAM" id="SignalP"/>
    </source>
</evidence>
<keyword evidence="9" id="KW-1185">Reference proteome</keyword>
<evidence type="ECO:0000259" key="8">
    <source>
        <dbReference type="PROSITE" id="PS50240"/>
    </source>
</evidence>
<evidence type="ECO:0000256" key="6">
    <source>
        <dbReference type="RuleBase" id="RU363034"/>
    </source>
</evidence>
<protein>
    <submittedName>
        <fullName evidence="10">Trypsin-7-like</fullName>
    </submittedName>
</protein>
<dbReference type="PROSITE" id="PS00135">
    <property type="entry name" value="TRYPSIN_SER"/>
    <property type="match status" value="1"/>
</dbReference>
<dbReference type="CDD" id="cd00190">
    <property type="entry name" value="Tryp_SPc"/>
    <property type="match status" value="1"/>
</dbReference>
<dbReference type="InterPro" id="IPR001314">
    <property type="entry name" value="Peptidase_S1A"/>
</dbReference>
<keyword evidence="7" id="KW-0732">Signal</keyword>
<evidence type="ECO:0000256" key="1">
    <source>
        <dbReference type="ARBA" id="ARBA00007664"/>
    </source>
</evidence>
<dbReference type="KEGG" id="apln:108736266"/>
<dbReference type="STRING" id="224129.A0A1W4WVP1"/>
<dbReference type="SMART" id="SM00020">
    <property type="entry name" value="Tryp_SPc"/>
    <property type="match status" value="1"/>
</dbReference>
<dbReference type="InterPro" id="IPR018114">
    <property type="entry name" value="TRYPSIN_HIS"/>
</dbReference>
<name>A0A1W4WVP1_AGRPL</name>
<dbReference type="AlphaFoldDB" id="A0A1W4WVP1"/>
<dbReference type="Pfam" id="PF00089">
    <property type="entry name" value="Trypsin"/>
    <property type="match status" value="1"/>
</dbReference>
<dbReference type="RefSeq" id="XP_018324125.1">
    <property type="nucleotide sequence ID" value="XM_018468623.1"/>
</dbReference>
<dbReference type="InterPro" id="IPR009003">
    <property type="entry name" value="Peptidase_S1_PA"/>
</dbReference>
<dbReference type="PANTHER" id="PTHR24276">
    <property type="entry name" value="POLYSERASE-RELATED"/>
    <property type="match status" value="1"/>
</dbReference>
<keyword evidence="3 6" id="KW-0378">Hydrolase</keyword>
<dbReference type="PANTHER" id="PTHR24276:SF91">
    <property type="entry name" value="AT26814P-RELATED"/>
    <property type="match status" value="1"/>
</dbReference>
<feature type="signal peptide" evidence="7">
    <location>
        <begin position="1"/>
        <end position="22"/>
    </location>
</feature>
<dbReference type="InParanoid" id="A0A1W4WVP1"/>
<dbReference type="PROSITE" id="PS50240">
    <property type="entry name" value="TRYPSIN_DOM"/>
    <property type="match status" value="1"/>
</dbReference>
<comment type="similarity">
    <text evidence="1">Belongs to the peptidase S1 family.</text>
</comment>
<dbReference type="InterPro" id="IPR043504">
    <property type="entry name" value="Peptidase_S1_PA_chymotrypsin"/>
</dbReference>
<dbReference type="PRINTS" id="PR00722">
    <property type="entry name" value="CHYMOTRYPSIN"/>
</dbReference>
<dbReference type="Proteomes" id="UP000192223">
    <property type="component" value="Unplaced"/>
</dbReference>
<sequence>MCTSAKMIVMFIFAAFMPFALAFPSRQNRSKPAEPSTRISGGYSTTIYDIPYIVQVNEGYPMCGGSIISRFWVITAGHCLDGSLAERVTIRAGTDQLGVGGVEIQASSLYIHPKFDLDAVDYDIGLIRLASPLFFGPTISAISLAEEKVPVGTPAVVSGWGFLAGGGNNTNPTQLHRVTIPVVSDNECPDYTERRICAGYPDGIESPCFGDSGGPLAVGNTLIGITSTGEDCIGLSIFSNVANLHNWISSVTSI</sequence>
<accession>A0A1W4WVP1</accession>
<evidence type="ECO:0000256" key="5">
    <source>
        <dbReference type="ARBA" id="ARBA00023157"/>
    </source>
</evidence>
<keyword evidence="4 6" id="KW-0720">Serine protease</keyword>
<dbReference type="InterPro" id="IPR050430">
    <property type="entry name" value="Peptidase_S1"/>
</dbReference>
<dbReference type="GO" id="GO:0004252">
    <property type="term" value="F:serine-type endopeptidase activity"/>
    <property type="evidence" value="ECO:0007669"/>
    <property type="project" value="InterPro"/>
</dbReference>
<dbReference type="InterPro" id="IPR001254">
    <property type="entry name" value="Trypsin_dom"/>
</dbReference>
<dbReference type="Gene3D" id="2.40.10.10">
    <property type="entry name" value="Trypsin-like serine proteases"/>
    <property type="match status" value="1"/>
</dbReference>